<protein>
    <submittedName>
        <fullName evidence="2">Uncharacterized protein</fullName>
    </submittedName>
</protein>
<evidence type="ECO:0000313" key="3">
    <source>
        <dbReference type="Proteomes" id="UP000006643"/>
    </source>
</evidence>
<accession>D0NWX3</accession>
<reference evidence="3" key="1">
    <citation type="journal article" date="2009" name="Nature">
        <title>Genome sequence and analysis of the Irish potato famine pathogen Phytophthora infestans.</title>
        <authorList>
            <consortium name="The Broad Institute Genome Sequencing Platform"/>
            <person name="Haas B.J."/>
            <person name="Kamoun S."/>
            <person name="Zody M.C."/>
            <person name="Jiang R.H."/>
            <person name="Handsaker R.E."/>
            <person name="Cano L.M."/>
            <person name="Grabherr M."/>
            <person name="Kodira C.D."/>
            <person name="Raffaele S."/>
            <person name="Torto-Alalibo T."/>
            <person name="Bozkurt T.O."/>
            <person name="Ah-Fong A.M."/>
            <person name="Alvarado L."/>
            <person name="Anderson V.L."/>
            <person name="Armstrong M.R."/>
            <person name="Avrova A."/>
            <person name="Baxter L."/>
            <person name="Beynon J."/>
            <person name="Boevink P.C."/>
            <person name="Bollmann S.R."/>
            <person name="Bos J.I."/>
            <person name="Bulone V."/>
            <person name="Cai G."/>
            <person name="Cakir C."/>
            <person name="Carrington J.C."/>
            <person name="Chawner M."/>
            <person name="Conti L."/>
            <person name="Costanzo S."/>
            <person name="Ewan R."/>
            <person name="Fahlgren N."/>
            <person name="Fischbach M.A."/>
            <person name="Fugelstad J."/>
            <person name="Gilroy E.M."/>
            <person name="Gnerre S."/>
            <person name="Green P.J."/>
            <person name="Grenville-Briggs L.J."/>
            <person name="Griffith J."/>
            <person name="Grunwald N.J."/>
            <person name="Horn K."/>
            <person name="Horner N.R."/>
            <person name="Hu C.H."/>
            <person name="Huitema E."/>
            <person name="Jeong D.H."/>
            <person name="Jones A.M."/>
            <person name="Jones J.D."/>
            <person name="Jones R.W."/>
            <person name="Karlsson E.K."/>
            <person name="Kunjeti S.G."/>
            <person name="Lamour K."/>
            <person name="Liu Z."/>
            <person name="Ma L."/>
            <person name="Maclean D."/>
            <person name="Chibucos M.C."/>
            <person name="McDonald H."/>
            <person name="McWalters J."/>
            <person name="Meijer H.J."/>
            <person name="Morgan W."/>
            <person name="Morris P.F."/>
            <person name="Munro C.A."/>
            <person name="O'Neill K."/>
            <person name="Ospina-Giraldo M."/>
            <person name="Pinzon A."/>
            <person name="Pritchard L."/>
            <person name="Ramsahoye B."/>
            <person name="Ren Q."/>
            <person name="Restrepo S."/>
            <person name="Roy S."/>
            <person name="Sadanandom A."/>
            <person name="Savidor A."/>
            <person name="Schornack S."/>
            <person name="Schwartz D.C."/>
            <person name="Schumann U.D."/>
            <person name="Schwessinger B."/>
            <person name="Seyer L."/>
            <person name="Sharpe T."/>
            <person name="Silvar C."/>
            <person name="Song J."/>
            <person name="Studholme D.J."/>
            <person name="Sykes S."/>
            <person name="Thines M."/>
            <person name="van de Vondervoort P.J."/>
            <person name="Phuntumart V."/>
            <person name="Wawra S."/>
            <person name="Weide R."/>
            <person name="Win J."/>
            <person name="Young C."/>
            <person name="Zhou S."/>
            <person name="Fry W."/>
            <person name="Meyers B.C."/>
            <person name="van West P."/>
            <person name="Ristaino J."/>
            <person name="Govers F."/>
            <person name="Birch P.R."/>
            <person name="Whisson S.C."/>
            <person name="Judelson H.S."/>
            <person name="Nusbaum C."/>
        </authorList>
    </citation>
    <scope>NUCLEOTIDE SEQUENCE [LARGE SCALE GENOMIC DNA]</scope>
    <source>
        <strain evidence="3">T30-4</strain>
    </source>
</reference>
<organism evidence="2 3">
    <name type="scientific">Phytophthora infestans (strain T30-4)</name>
    <name type="common">Potato late blight agent</name>
    <dbReference type="NCBI Taxonomy" id="403677"/>
    <lineage>
        <taxon>Eukaryota</taxon>
        <taxon>Sar</taxon>
        <taxon>Stramenopiles</taxon>
        <taxon>Oomycota</taxon>
        <taxon>Peronosporomycetes</taxon>
        <taxon>Peronosporales</taxon>
        <taxon>Peronosporaceae</taxon>
        <taxon>Phytophthora</taxon>
    </lineage>
</organism>
<dbReference type="EMBL" id="DS028178">
    <property type="protein sequence ID" value="EEY67560.1"/>
    <property type="molecule type" value="Genomic_DNA"/>
</dbReference>
<dbReference type="Proteomes" id="UP000006643">
    <property type="component" value="Unassembled WGS sequence"/>
</dbReference>
<dbReference type="AlphaFoldDB" id="D0NWX3"/>
<keyword evidence="3" id="KW-1185">Reference proteome</keyword>
<feature type="region of interest" description="Disordered" evidence="1">
    <location>
        <begin position="1"/>
        <end position="21"/>
    </location>
</feature>
<dbReference type="VEuPathDB" id="FungiDB:PITG_17880"/>
<dbReference type="InParanoid" id="D0NWX3"/>
<evidence type="ECO:0000256" key="1">
    <source>
        <dbReference type="SAM" id="MobiDB-lite"/>
    </source>
</evidence>
<feature type="compositionally biased region" description="Polar residues" evidence="1">
    <location>
        <begin position="1"/>
        <end position="12"/>
    </location>
</feature>
<proteinExistence type="predicted"/>
<dbReference type="HOGENOM" id="CLU_2255453_0_0_1"/>
<name>D0NWX3_PHYIT</name>
<dbReference type="KEGG" id="pif:PITG_17880"/>
<dbReference type="GeneID" id="9471120"/>
<sequence length="104" mass="11483">MENNPPVTNPTSPLHPHSAFTKRKKKSSIYILYISGRGNLHDVTITRITTKLYLKNQQLVVATSDVFGWVVGRKVAMDADAVEATLMALAGDLRKLHVALLVKT</sequence>
<dbReference type="RefSeq" id="XP_002896419.1">
    <property type="nucleotide sequence ID" value="XM_002896373.1"/>
</dbReference>
<evidence type="ECO:0000313" key="2">
    <source>
        <dbReference type="EMBL" id="EEY67560.1"/>
    </source>
</evidence>
<gene>
    <name evidence="2" type="ORF">PITG_17880</name>
</gene>